<organism evidence="1 2">
    <name type="scientific">Nitrosomonas marina</name>
    <dbReference type="NCBI Taxonomy" id="917"/>
    <lineage>
        <taxon>Bacteria</taxon>
        <taxon>Pseudomonadati</taxon>
        <taxon>Pseudomonadota</taxon>
        <taxon>Betaproteobacteria</taxon>
        <taxon>Nitrosomonadales</taxon>
        <taxon>Nitrosomonadaceae</taxon>
        <taxon>Nitrosomonas</taxon>
    </lineage>
</organism>
<evidence type="ECO:0008006" key="3">
    <source>
        <dbReference type="Google" id="ProtNLM"/>
    </source>
</evidence>
<proteinExistence type="predicted"/>
<dbReference type="Proteomes" id="UP000199459">
    <property type="component" value="Unassembled WGS sequence"/>
</dbReference>
<name>A0A1H8DJS8_9PROT</name>
<dbReference type="OrthoDB" id="5562484at2"/>
<dbReference type="STRING" id="917.SAMN05216326_1058"/>
<reference evidence="1 2" key="1">
    <citation type="submission" date="2016-10" db="EMBL/GenBank/DDBJ databases">
        <authorList>
            <person name="de Groot N.N."/>
        </authorList>
    </citation>
    <scope>NUCLEOTIDE SEQUENCE [LARGE SCALE GENOMIC DNA]</scope>
    <source>
        <strain evidence="1 2">Nm22</strain>
    </source>
</reference>
<dbReference type="RefSeq" id="WP_090629956.1">
    <property type="nucleotide sequence ID" value="NZ_FOCP01000007.1"/>
</dbReference>
<sequence length="272" mass="31088">MHSRLQTPANRIVLLGASNLIFSLRMIIQLMQQHCGSPSEVLVAAGHGRSYGQNSLVLVRELPGIVQCGLWRQLDSARPMPVYAFLTDVGNDILYGYSPDRILSWVSWCIHQLHQSGARIVMTNLPMASVRAMSERRFMLLRNILFPTCRLSRDQIIERASTVYQGLHTLAEQHQLVLYEPKPEWMSIDGIHVSIWKRRTFYRQLFCSCADSGQFLLDQTRQVSDLDGQVKDGSLSNWQRRPRFAVRRLFGKTQRAEQPSGSLENNTTVALY</sequence>
<accession>A0A1H8DJS8</accession>
<protein>
    <recommendedName>
        <fullName evidence="3">GDSL-like Lipase/Acylhydrolase family protein</fullName>
    </recommendedName>
</protein>
<dbReference type="AlphaFoldDB" id="A0A1H8DJS8"/>
<gene>
    <name evidence="1" type="ORF">SAMN05216325_10752</name>
</gene>
<evidence type="ECO:0000313" key="2">
    <source>
        <dbReference type="Proteomes" id="UP000199459"/>
    </source>
</evidence>
<evidence type="ECO:0000313" key="1">
    <source>
        <dbReference type="EMBL" id="SEN07539.1"/>
    </source>
</evidence>
<dbReference type="EMBL" id="FOCP01000007">
    <property type="protein sequence ID" value="SEN07539.1"/>
    <property type="molecule type" value="Genomic_DNA"/>
</dbReference>
<dbReference type="SUPFAM" id="SSF52266">
    <property type="entry name" value="SGNH hydrolase"/>
    <property type="match status" value="1"/>
</dbReference>